<dbReference type="OrthoDB" id="21418at2759"/>
<evidence type="ECO:0000313" key="2">
    <source>
        <dbReference type="EMBL" id="TGZ79072.1"/>
    </source>
</evidence>
<name>A0A4S2MPH1_9PEZI</name>
<dbReference type="PANTHER" id="PTHR38645">
    <property type="entry name" value="CHROMOSOME 9, WHOLE GENOME SHOTGUN SEQUENCE"/>
    <property type="match status" value="1"/>
</dbReference>
<gene>
    <name evidence="2" type="ORF">EX30DRAFT_122968</name>
</gene>
<sequence>MDLTSLSSTLPRNASVGKEDLDNQEPVAAIRSAFTHAACSVTNLLRTASEQTERSRKIGRAEGYSECLEDLLALLSRIEHRSEPKTTETVRQWALSRKRKAGISQSHNREARERREDSMDSDIMTDAPQGSSPPPQEHPREPSPPVAERTRLPPTPPLLPPQSQFFNFRPEHNISMPSAAPETVSLDLMDADVSPPGSPARGPQHSFQPTAIFRGTHGHSNSGRGRHHWNHQQPRTGNKRRYSTMTEFLDATGIPLEKLQSMGVAKKSRYQ</sequence>
<dbReference type="EMBL" id="ML220135">
    <property type="protein sequence ID" value="TGZ79072.1"/>
    <property type="molecule type" value="Genomic_DNA"/>
</dbReference>
<reference evidence="2 3" key="1">
    <citation type="submission" date="2019-04" db="EMBL/GenBank/DDBJ databases">
        <title>Comparative genomics and transcriptomics to analyze fruiting body development in filamentous ascomycetes.</title>
        <authorList>
            <consortium name="DOE Joint Genome Institute"/>
            <person name="Lutkenhaus R."/>
            <person name="Traeger S."/>
            <person name="Breuer J."/>
            <person name="Kuo A."/>
            <person name="Lipzen A."/>
            <person name="Pangilinan J."/>
            <person name="Dilworth D."/>
            <person name="Sandor L."/>
            <person name="Poggeler S."/>
            <person name="Barry K."/>
            <person name="Grigoriev I.V."/>
            <person name="Nowrousian M."/>
        </authorList>
    </citation>
    <scope>NUCLEOTIDE SEQUENCE [LARGE SCALE GENOMIC DNA]</scope>
    <source>
        <strain evidence="2 3">CBS 389.68</strain>
    </source>
</reference>
<organism evidence="2 3">
    <name type="scientific">Ascodesmis nigricans</name>
    <dbReference type="NCBI Taxonomy" id="341454"/>
    <lineage>
        <taxon>Eukaryota</taxon>
        <taxon>Fungi</taxon>
        <taxon>Dikarya</taxon>
        <taxon>Ascomycota</taxon>
        <taxon>Pezizomycotina</taxon>
        <taxon>Pezizomycetes</taxon>
        <taxon>Pezizales</taxon>
        <taxon>Ascodesmidaceae</taxon>
        <taxon>Ascodesmis</taxon>
    </lineage>
</organism>
<dbReference type="InterPro" id="IPR029196">
    <property type="entry name" value="HAPSTR1-like"/>
</dbReference>
<feature type="compositionally biased region" description="Polar residues" evidence="1">
    <location>
        <begin position="1"/>
        <end position="12"/>
    </location>
</feature>
<feature type="region of interest" description="Disordered" evidence="1">
    <location>
        <begin position="82"/>
        <end position="177"/>
    </location>
</feature>
<dbReference type="Pfam" id="PF15251">
    <property type="entry name" value="TAPR1-like"/>
    <property type="match status" value="1"/>
</dbReference>
<accession>A0A4S2MPH1</accession>
<dbReference type="PANTHER" id="PTHR38645:SF1">
    <property type="entry name" value="YALI0F12243P"/>
    <property type="match status" value="1"/>
</dbReference>
<feature type="compositionally biased region" description="Basic and acidic residues" evidence="1">
    <location>
        <begin position="107"/>
        <end position="118"/>
    </location>
</feature>
<keyword evidence="3" id="KW-1185">Reference proteome</keyword>
<dbReference type="InParanoid" id="A0A4S2MPH1"/>
<proteinExistence type="predicted"/>
<dbReference type="AlphaFoldDB" id="A0A4S2MPH1"/>
<protein>
    <submittedName>
        <fullName evidence="2">Uncharacterized protein</fullName>
    </submittedName>
</protein>
<feature type="region of interest" description="Disordered" evidence="1">
    <location>
        <begin position="1"/>
        <end position="21"/>
    </location>
</feature>
<evidence type="ECO:0000313" key="3">
    <source>
        <dbReference type="Proteomes" id="UP000298138"/>
    </source>
</evidence>
<feature type="region of interest" description="Disordered" evidence="1">
    <location>
        <begin position="189"/>
        <end position="240"/>
    </location>
</feature>
<dbReference type="Proteomes" id="UP000298138">
    <property type="component" value="Unassembled WGS sequence"/>
</dbReference>
<evidence type="ECO:0000256" key="1">
    <source>
        <dbReference type="SAM" id="MobiDB-lite"/>
    </source>
</evidence>
<feature type="compositionally biased region" description="Low complexity" evidence="1">
    <location>
        <begin position="214"/>
        <end position="223"/>
    </location>
</feature>